<dbReference type="InterPro" id="IPR013785">
    <property type="entry name" value="Aldolase_TIM"/>
</dbReference>
<name>A0AAD4QF19_9AGAM</name>
<evidence type="ECO:0000256" key="14">
    <source>
        <dbReference type="ARBA" id="ARBA00048934"/>
    </source>
</evidence>
<dbReference type="InterPro" id="IPR018517">
    <property type="entry name" value="tRNA_hU_synthase_CS"/>
</dbReference>
<protein>
    <recommendedName>
        <fullName evidence="10">tRNA-dihydrouridine(16/17) synthase [NAD(P)(+)]</fullName>
        <ecNumber evidence="10">1.3.1.88</ecNumber>
    </recommendedName>
</protein>
<proteinExistence type="inferred from homology"/>
<evidence type="ECO:0000256" key="5">
    <source>
        <dbReference type="ARBA" id="ARBA00022694"/>
    </source>
</evidence>
<dbReference type="GO" id="GO:0050660">
    <property type="term" value="F:flavin adenine dinucleotide binding"/>
    <property type="evidence" value="ECO:0007669"/>
    <property type="project" value="InterPro"/>
</dbReference>
<comment type="catalytic activity">
    <reaction evidence="14">
        <text>5,6-dihydrouridine(16) in tRNA + NAD(+) = uridine(16) in tRNA + NADH + H(+)</text>
        <dbReference type="Rhea" id="RHEA:53380"/>
        <dbReference type="Rhea" id="RHEA-COMP:13543"/>
        <dbReference type="Rhea" id="RHEA-COMP:13544"/>
        <dbReference type="ChEBI" id="CHEBI:15378"/>
        <dbReference type="ChEBI" id="CHEBI:57540"/>
        <dbReference type="ChEBI" id="CHEBI:57945"/>
        <dbReference type="ChEBI" id="CHEBI:65315"/>
        <dbReference type="ChEBI" id="CHEBI:74443"/>
        <dbReference type="EC" id="1.3.1.88"/>
    </reaction>
    <physiologicalReaction direction="right-to-left" evidence="14">
        <dbReference type="Rhea" id="RHEA:53382"/>
    </physiologicalReaction>
</comment>
<evidence type="ECO:0000259" key="17">
    <source>
        <dbReference type="Pfam" id="PF01207"/>
    </source>
</evidence>
<comment type="catalytic activity">
    <reaction evidence="13">
        <text>a 5,6-dihydrouridine in mRNA + NAD(+) = a uridine in mRNA + NADH + H(+)</text>
        <dbReference type="Rhea" id="RHEA:69851"/>
        <dbReference type="Rhea" id="RHEA-COMP:14658"/>
        <dbReference type="Rhea" id="RHEA-COMP:17789"/>
        <dbReference type="ChEBI" id="CHEBI:15378"/>
        <dbReference type="ChEBI" id="CHEBI:57540"/>
        <dbReference type="ChEBI" id="CHEBI:57945"/>
        <dbReference type="ChEBI" id="CHEBI:65315"/>
        <dbReference type="ChEBI" id="CHEBI:74443"/>
    </reaction>
    <physiologicalReaction direction="right-to-left" evidence="13">
        <dbReference type="Rhea" id="RHEA:69853"/>
    </physiologicalReaction>
</comment>
<dbReference type="InterPro" id="IPR035587">
    <property type="entry name" value="DUS-like_FMN-bd"/>
</dbReference>
<evidence type="ECO:0000256" key="16">
    <source>
        <dbReference type="ARBA" id="ARBA00049467"/>
    </source>
</evidence>
<dbReference type="GO" id="GO:0017150">
    <property type="term" value="F:tRNA dihydrouridine synthase activity"/>
    <property type="evidence" value="ECO:0007669"/>
    <property type="project" value="InterPro"/>
</dbReference>
<evidence type="ECO:0000256" key="7">
    <source>
        <dbReference type="ARBA" id="ARBA00023002"/>
    </source>
</evidence>
<comment type="catalytic activity">
    <reaction evidence="15">
        <text>a 5,6-dihydrouridine in mRNA + NADP(+) = a uridine in mRNA + NADPH + H(+)</text>
        <dbReference type="Rhea" id="RHEA:69855"/>
        <dbReference type="Rhea" id="RHEA-COMP:14658"/>
        <dbReference type="Rhea" id="RHEA-COMP:17789"/>
        <dbReference type="ChEBI" id="CHEBI:15378"/>
        <dbReference type="ChEBI" id="CHEBI:57783"/>
        <dbReference type="ChEBI" id="CHEBI:58349"/>
        <dbReference type="ChEBI" id="CHEBI:65315"/>
        <dbReference type="ChEBI" id="CHEBI:74443"/>
    </reaction>
    <physiologicalReaction direction="right-to-left" evidence="15">
        <dbReference type="Rhea" id="RHEA:69857"/>
    </physiologicalReaction>
</comment>
<dbReference type="AlphaFoldDB" id="A0AAD4QF19"/>
<comment type="catalytic activity">
    <reaction evidence="11">
        <text>5,6-dihydrouridine(17) in tRNA + NAD(+) = uridine(17) in tRNA + NADH + H(+)</text>
        <dbReference type="Rhea" id="RHEA:53372"/>
        <dbReference type="Rhea" id="RHEA-COMP:13541"/>
        <dbReference type="Rhea" id="RHEA-COMP:13542"/>
        <dbReference type="ChEBI" id="CHEBI:15378"/>
        <dbReference type="ChEBI" id="CHEBI:57540"/>
        <dbReference type="ChEBI" id="CHEBI:57945"/>
        <dbReference type="ChEBI" id="CHEBI:65315"/>
        <dbReference type="ChEBI" id="CHEBI:74443"/>
        <dbReference type="EC" id="1.3.1.88"/>
    </reaction>
    <physiologicalReaction direction="right-to-left" evidence="11">
        <dbReference type="Rhea" id="RHEA:53374"/>
    </physiologicalReaction>
</comment>
<keyword evidence="19" id="KW-1185">Reference proteome</keyword>
<comment type="catalytic activity">
    <reaction evidence="12">
        <text>5,6-dihydrouridine(16) in tRNA + NADP(+) = uridine(16) in tRNA + NADPH + H(+)</text>
        <dbReference type="Rhea" id="RHEA:53376"/>
        <dbReference type="Rhea" id="RHEA-COMP:13543"/>
        <dbReference type="Rhea" id="RHEA-COMP:13544"/>
        <dbReference type="ChEBI" id="CHEBI:15378"/>
        <dbReference type="ChEBI" id="CHEBI:57783"/>
        <dbReference type="ChEBI" id="CHEBI:58349"/>
        <dbReference type="ChEBI" id="CHEBI:65315"/>
        <dbReference type="ChEBI" id="CHEBI:74443"/>
        <dbReference type="EC" id="1.3.1.88"/>
    </reaction>
    <physiologicalReaction direction="right-to-left" evidence="12">
        <dbReference type="Rhea" id="RHEA:53378"/>
    </physiologicalReaction>
</comment>
<dbReference type="PROSITE" id="PS01136">
    <property type="entry name" value="UPF0034"/>
    <property type="match status" value="1"/>
</dbReference>
<comment type="catalytic activity">
    <reaction evidence="16">
        <text>5,6-dihydrouridine(17) in tRNA + NADP(+) = uridine(17) in tRNA + NADPH + H(+)</text>
        <dbReference type="Rhea" id="RHEA:53368"/>
        <dbReference type="Rhea" id="RHEA-COMP:13541"/>
        <dbReference type="Rhea" id="RHEA-COMP:13542"/>
        <dbReference type="ChEBI" id="CHEBI:15378"/>
        <dbReference type="ChEBI" id="CHEBI:57783"/>
        <dbReference type="ChEBI" id="CHEBI:58349"/>
        <dbReference type="ChEBI" id="CHEBI:65315"/>
        <dbReference type="ChEBI" id="CHEBI:74443"/>
        <dbReference type="EC" id="1.3.1.88"/>
    </reaction>
    <physiologicalReaction direction="right-to-left" evidence="16">
        <dbReference type="Rhea" id="RHEA:53370"/>
    </physiologicalReaction>
</comment>
<sequence length="361" mass="39631">MATSLNLDLSYIAAPMVNQSDTPFRALVNRHGATLTYTEMLRPARLLSDPDYLAFHRRALELGRPSAGPVVVQVCGNDQDEIVRGAKTVVDLCDGIDLNLGCPQDIAREEHFGAYLLAKKDWPLVQGIVSSLSRSLSVPVSAKLRLCSPVSSTLALASNLEASGAAFLALHARHPSARRRRQGAADLTVVKALVEGIGVPVVSNGNVRTWDDLSQNVEFTGASGIMVGETLLGNPFLFEGTLPDPVSASLEYLELCRTYPGTATLKTVQTHIRHFMEHQCRRRTWFPQFRTRLGQCTSTEEIETLLKGKVRRWHKLKDCSVSRGGGEAMDEDVDIETEGRILTEVLHGGLFDDHDALMLEM</sequence>
<reference evidence="18" key="1">
    <citation type="submission" date="2022-01" db="EMBL/GenBank/DDBJ databases">
        <title>Comparative genomics reveals a dynamic genome evolution in the ectomycorrhizal milk-cap (Lactarius) mushrooms.</title>
        <authorList>
            <consortium name="DOE Joint Genome Institute"/>
            <person name="Lebreton A."/>
            <person name="Tang N."/>
            <person name="Kuo A."/>
            <person name="LaButti K."/>
            <person name="Drula E."/>
            <person name="Barry K."/>
            <person name="Clum A."/>
            <person name="Lipzen A."/>
            <person name="Mousain D."/>
            <person name="Ng V."/>
            <person name="Wang R."/>
            <person name="Wang X."/>
            <person name="Dai Y."/>
            <person name="Henrissat B."/>
            <person name="Grigoriev I.V."/>
            <person name="Guerin-Laguette A."/>
            <person name="Yu F."/>
            <person name="Martin F.M."/>
        </authorList>
    </citation>
    <scope>NUCLEOTIDE SEQUENCE</scope>
    <source>
        <strain evidence="18">QP</strain>
    </source>
</reference>
<keyword evidence="4" id="KW-0507">mRNA processing</keyword>
<evidence type="ECO:0000256" key="13">
    <source>
        <dbReference type="ARBA" id="ARBA00048342"/>
    </source>
</evidence>
<evidence type="ECO:0000256" key="10">
    <source>
        <dbReference type="ARBA" id="ARBA00038890"/>
    </source>
</evidence>
<evidence type="ECO:0000256" key="3">
    <source>
        <dbReference type="ARBA" id="ARBA00022643"/>
    </source>
</evidence>
<dbReference type="Pfam" id="PF01207">
    <property type="entry name" value="Dus"/>
    <property type="match status" value="1"/>
</dbReference>
<evidence type="ECO:0000256" key="6">
    <source>
        <dbReference type="ARBA" id="ARBA00022857"/>
    </source>
</evidence>
<evidence type="ECO:0000256" key="11">
    <source>
        <dbReference type="ARBA" id="ARBA00047287"/>
    </source>
</evidence>
<evidence type="ECO:0000256" key="15">
    <source>
        <dbReference type="ARBA" id="ARBA00049447"/>
    </source>
</evidence>
<dbReference type="EC" id="1.3.1.88" evidence="10"/>
<dbReference type="GO" id="GO:0006397">
    <property type="term" value="P:mRNA processing"/>
    <property type="evidence" value="ECO:0007669"/>
    <property type="project" value="UniProtKB-KW"/>
</dbReference>
<evidence type="ECO:0000256" key="9">
    <source>
        <dbReference type="ARBA" id="ARBA00038313"/>
    </source>
</evidence>
<keyword evidence="2" id="KW-0285">Flavoprotein</keyword>
<organism evidence="18 19">
    <name type="scientific">Lactarius akahatsu</name>
    <dbReference type="NCBI Taxonomy" id="416441"/>
    <lineage>
        <taxon>Eukaryota</taxon>
        <taxon>Fungi</taxon>
        <taxon>Dikarya</taxon>
        <taxon>Basidiomycota</taxon>
        <taxon>Agaricomycotina</taxon>
        <taxon>Agaricomycetes</taxon>
        <taxon>Russulales</taxon>
        <taxon>Russulaceae</taxon>
        <taxon>Lactarius</taxon>
    </lineage>
</organism>
<keyword evidence="6" id="KW-0521">NADP</keyword>
<dbReference type="Gene3D" id="3.20.20.70">
    <property type="entry name" value="Aldolase class I"/>
    <property type="match status" value="1"/>
</dbReference>
<evidence type="ECO:0000313" key="19">
    <source>
        <dbReference type="Proteomes" id="UP001201163"/>
    </source>
</evidence>
<dbReference type="CDD" id="cd02801">
    <property type="entry name" value="DUS_like_FMN"/>
    <property type="match status" value="1"/>
</dbReference>
<comment type="similarity">
    <text evidence="9">Belongs to the Dus family. Dus1 subfamily.</text>
</comment>
<evidence type="ECO:0000256" key="8">
    <source>
        <dbReference type="ARBA" id="ARBA00023027"/>
    </source>
</evidence>
<evidence type="ECO:0000256" key="1">
    <source>
        <dbReference type="ARBA" id="ARBA00001917"/>
    </source>
</evidence>
<keyword evidence="7" id="KW-0560">Oxidoreductase</keyword>
<dbReference type="PANTHER" id="PTHR11082">
    <property type="entry name" value="TRNA-DIHYDROURIDINE SYNTHASE"/>
    <property type="match status" value="1"/>
</dbReference>
<gene>
    <name evidence="18" type="ORF">EDB92DRAFT_1795602</name>
</gene>
<evidence type="ECO:0000256" key="2">
    <source>
        <dbReference type="ARBA" id="ARBA00022630"/>
    </source>
</evidence>
<comment type="cofactor">
    <cofactor evidence="1">
        <name>FMN</name>
        <dbReference type="ChEBI" id="CHEBI:58210"/>
    </cofactor>
</comment>
<keyword evidence="5" id="KW-0819">tRNA processing</keyword>
<evidence type="ECO:0000256" key="12">
    <source>
        <dbReference type="ARBA" id="ARBA00047652"/>
    </source>
</evidence>
<dbReference type="PANTHER" id="PTHR11082:SF5">
    <property type="entry name" value="TRNA-DIHYDROURIDINE(16_17) SYNTHASE [NAD(P)(+)]-LIKE"/>
    <property type="match status" value="1"/>
</dbReference>
<comment type="caution">
    <text evidence="18">The sequence shown here is derived from an EMBL/GenBank/DDBJ whole genome shotgun (WGS) entry which is preliminary data.</text>
</comment>
<dbReference type="SUPFAM" id="SSF51395">
    <property type="entry name" value="FMN-linked oxidoreductases"/>
    <property type="match status" value="1"/>
</dbReference>
<keyword evidence="3" id="KW-0288">FMN</keyword>
<feature type="domain" description="DUS-like FMN-binding" evidence="17">
    <location>
        <begin position="13"/>
        <end position="300"/>
    </location>
</feature>
<keyword evidence="8" id="KW-0520">NAD</keyword>
<dbReference type="EMBL" id="JAKELL010000014">
    <property type="protein sequence ID" value="KAH8994491.1"/>
    <property type="molecule type" value="Genomic_DNA"/>
</dbReference>
<evidence type="ECO:0000313" key="18">
    <source>
        <dbReference type="EMBL" id="KAH8994491.1"/>
    </source>
</evidence>
<accession>A0AAD4QF19</accession>
<dbReference type="Proteomes" id="UP001201163">
    <property type="component" value="Unassembled WGS sequence"/>
</dbReference>
<evidence type="ECO:0000256" key="4">
    <source>
        <dbReference type="ARBA" id="ARBA00022664"/>
    </source>
</evidence>